<protein>
    <submittedName>
        <fullName evidence="2">C-type lectin domain-containing protein</fullName>
    </submittedName>
</protein>
<accession>A0A7E4UPZ8</accession>
<evidence type="ECO:0000313" key="2">
    <source>
        <dbReference type="WBParaSite" id="Pan_g11426.t1"/>
    </source>
</evidence>
<keyword evidence="1" id="KW-1185">Reference proteome</keyword>
<proteinExistence type="predicted"/>
<dbReference type="WBParaSite" id="Pan_g11426.t1">
    <property type="protein sequence ID" value="Pan_g11426.t1"/>
    <property type="gene ID" value="Pan_g11426"/>
</dbReference>
<sequence length="121" mass="14201">MRFKNVCMDGHMNLPAENVEEFFNILICYRIKRVYIHTDNYKSSWLHTAEKTCKDAGMIVKSFIDDERFYPEIDVTNGTEKIRITGHCFNDDVDYYDSDDGEIDEVYCKSKEDDEGDDIVC</sequence>
<reference evidence="2" key="2">
    <citation type="submission" date="2020-10" db="UniProtKB">
        <authorList>
            <consortium name="WormBaseParasite"/>
        </authorList>
    </citation>
    <scope>IDENTIFICATION</scope>
</reference>
<dbReference type="AlphaFoldDB" id="A0A7E4UPZ8"/>
<name>A0A7E4UPZ8_PANRE</name>
<organism evidence="1 2">
    <name type="scientific">Panagrellus redivivus</name>
    <name type="common">Microworm</name>
    <dbReference type="NCBI Taxonomy" id="6233"/>
    <lineage>
        <taxon>Eukaryota</taxon>
        <taxon>Metazoa</taxon>
        <taxon>Ecdysozoa</taxon>
        <taxon>Nematoda</taxon>
        <taxon>Chromadorea</taxon>
        <taxon>Rhabditida</taxon>
        <taxon>Tylenchina</taxon>
        <taxon>Panagrolaimomorpha</taxon>
        <taxon>Panagrolaimoidea</taxon>
        <taxon>Panagrolaimidae</taxon>
        <taxon>Panagrellus</taxon>
    </lineage>
</organism>
<reference evidence="1" key="1">
    <citation type="journal article" date="2013" name="Genetics">
        <title>The draft genome and transcriptome of Panagrellus redivivus are shaped by the harsh demands of a free-living lifestyle.</title>
        <authorList>
            <person name="Srinivasan J."/>
            <person name="Dillman A.R."/>
            <person name="Macchietto M.G."/>
            <person name="Heikkinen L."/>
            <person name="Lakso M."/>
            <person name="Fracchia K.M."/>
            <person name="Antoshechkin I."/>
            <person name="Mortazavi A."/>
            <person name="Wong G."/>
            <person name="Sternberg P.W."/>
        </authorList>
    </citation>
    <scope>NUCLEOTIDE SEQUENCE [LARGE SCALE GENOMIC DNA]</scope>
    <source>
        <strain evidence="1">MT8872</strain>
    </source>
</reference>
<dbReference type="Proteomes" id="UP000492821">
    <property type="component" value="Unassembled WGS sequence"/>
</dbReference>
<evidence type="ECO:0000313" key="1">
    <source>
        <dbReference type="Proteomes" id="UP000492821"/>
    </source>
</evidence>